<feature type="transmembrane region" description="Helical" evidence="2">
    <location>
        <begin position="75"/>
        <end position="95"/>
    </location>
</feature>
<dbReference type="Proteomes" id="UP000002282">
    <property type="component" value="Chromosome X"/>
</dbReference>
<evidence type="ECO:0000313" key="4">
    <source>
        <dbReference type="Proteomes" id="UP000002282"/>
    </source>
</evidence>
<gene>
    <name evidence="3" type="primary">Dyak\GE27960</name>
    <name evidence="3" type="synonym">GE27960</name>
    <name evidence="3" type="ORF">Dyak_GE27960</name>
</gene>
<dbReference type="EMBL" id="CM000162">
    <property type="protein sequence ID" value="KRK06189.1"/>
    <property type="molecule type" value="Genomic_DNA"/>
</dbReference>
<dbReference type="AlphaFoldDB" id="A0A0R1EA64"/>
<accession>A0A0R1EA64</accession>
<keyword evidence="4" id="KW-1185">Reference proteome</keyword>
<protein>
    <submittedName>
        <fullName evidence="3">Uncharacterized protein</fullName>
    </submittedName>
</protein>
<feature type="compositionally biased region" description="Low complexity" evidence="1">
    <location>
        <begin position="29"/>
        <end position="38"/>
    </location>
</feature>
<feature type="region of interest" description="Disordered" evidence="1">
    <location>
        <begin position="19"/>
        <end position="45"/>
    </location>
</feature>
<evidence type="ECO:0000313" key="3">
    <source>
        <dbReference type="EMBL" id="KRK06189.1"/>
    </source>
</evidence>
<dbReference type="KEGG" id="dya:Dyak_GE27960"/>
<keyword evidence="2" id="KW-0472">Membrane</keyword>
<evidence type="ECO:0000256" key="1">
    <source>
        <dbReference type="SAM" id="MobiDB-lite"/>
    </source>
</evidence>
<organism evidence="3 4">
    <name type="scientific">Drosophila yakuba</name>
    <name type="common">Fruit fly</name>
    <dbReference type="NCBI Taxonomy" id="7245"/>
    <lineage>
        <taxon>Eukaryota</taxon>
        <taxon>Metazoa</taxon>
        <taxon>Ecdysozoa</taxon>
        <taxon>Arthropoda</taxon>
        <taxon>Hexapoda</taxon>
        <taxon>Insecta</taxon>
        <taxon>Pterygota</taxon>
        <taxon>Neoptera</taxon>
        <taxon>Endopterygota</taxon>
        <taxon>Diptera</taxon>
        <taxon>Brachycera</taxon>
        <taxon>Muscomorpha</taxon>
        <taxon>Ephydroidea</taxon>
        <taxon>Drosophilidae</taxon>
        <taxon>Drosophila</taxon>
        <taxon>Sophophora</taxon>
    </lineage>
</organism>
<reference evidence="3 4" key="1">
    <citation type="journal article" date="2007" name="Nature">
        <title>Evolution of genes and genomes on the Drosophila phylogeny.</title>
        <authorList>
            <consortium name="Drosophila 12 Genomes Consortium"/>
            <person name="Clark A.G."/>
            <person name="Eisen M.B."/>
            <person name="Smith D.R."/>
            <person name="Bergman C.M."/>
            <person name="Oliver B."/>
            <person name="Markow T.A."/>
            <person name="Kaufman T.C."/>
            <person name="Kellis M."/>
            <person name="Gelbart W."/>
            <person name="Iyer V.N."/>
            <person name="Pollard D.A."/>
            <person name="Sackton T.B."/>
            <person name="Larracuente A.M."/>
            <person name="Singh N.D."/>
            <person name="Abad J.P."/>
            <person name="Abt D.N."/>
            <person name="Adryan B."/>
            <person name="Aguade M."/>
            <person name="Akashi H."/>
            <person name="Anderson W.W."/>
            <person name="Aquadro C.F."/>
            <person name="Ardell D.H."/>
            <person name="Arguello R."/>
            <person name="Artieri C.G."/>
            <person name="Barbash D.A."/>
            <person name="Barker D."/>
            <person name="Barsanti P."/>
            <person name="Batterham P."/>
            <person name="Batzoglou S."/>
            <person name="Begun D."/>
            <person name="Bhutkar A."/>
            <person name="Blanco E."/>
            <person name="Bosak S.A."/>
            <person name="Bradley R.K."/>
            <person name="Brand A.D."/>
            <person name="Brent M.R."/>
            <person name="Brooks A.N."/>
            <person name="Brown R.H."/>
            <person name="Butlin R.K."/>
            <person name="Caggese C."/>
            <person name="Calvi B.R."/>
            <person name="Bernardo de Carvalho A."/>
            <person name="Caspi A."/>
            <person name="Castrezana S."/>
            <person name="Celniker S.E."/>
            <person name="Chang J.L."/>
            <person name="Chapple C."/>
            <person name="Chatterji S."/>
            <person name="Chinwalla A."/>
            <person name="Civetta A."/>
            <person name="Clifton S.W."/>
            <person name="Comeron J.M."/>
            <person name="Costello J.C."/>
            <person name="Coyne J.A."/>
            <person name="Daub J."/>
            <person name="David R.G."/>
            <person name="Delcher A.L."/>
            <person name="Delehaunty K."/>
            <person name="Do C.B."/>
            <person name="Ebling H."/>
            <person name="Edwards K."/>
            <person name="Eickbush T."/>
            <person name="Evans J.D."/>
            <person name="Filipski A."/>
            <person name="Findeiss S."/>
            <person name="Freyhult E."/>
            <person name="Fulton L."/>
            <person name="Fulton R."/>
            <person name="Garcia A.C."/>
            <person name="Gardiner A."/>
            <person name="Garfield D.A."/>
            <person name="Garvin B.E."/>
            <person name="Gibson G."/>
            <person name="Gilbert D."/>
            <person name="Gnerre S."/>
            <person name="Godfrey J."/>
            <person name="Good R."/>
            <person name="Gotea V."/>
            <person name="Gravely B."/>
            <person name="Greenberg A.J."/>
            <person name="Griffiths-Jones S."/>
            <person name="Gross S."/>
            <person name="Guigo R."/>
            <person name="Gustafson E.A."/>
            <person name="Haerty W."/>
            <person name="Hahn M.W."/>
            <person name="Halligan D.L."/>
            <person name="Halpern A.L."/>
            <person name="Halter G.M."/>
            <person name="Han M.V."/>
            <person name="Heger A."/>
            <person name="Hillier L."/>
            <person name="Hinrichs A.S."/>
            <person name="Holmes I."/>
            <person name="Hoskins R.A."/>
            <person name="Hubisz M.J."/>
            <person name="Hultmark D."/>
            <person name="Huntley M.A."/>
            <person name="Jaffe D.B."/>
            <person name="Jagadeeshan S."/>
            <person name="Jeck W.R."/>
            <person name="Johnson J."/>
            <person name="Jones C.D."/>
            <person name="Jordan W.C."/>
            <person name="Karpen G.H."/>
            <person name="Kataoka E."/>
            <person name="Keightley P.D."/>
            <person name="Kheradpour P."/>
            <person name="Kirkness E.F."/>
            <person name="Koerich L.B."/>
            <person name="Kristiansen K."/>
            <person name="Kudrna D."/>
            <person name="Kulathinal R.J."/>
            <person name="Kumar S."/>
            <person name="Kwok R."/>
            <person name="Lander E."/>
            <person name="Langley C.H."/>
            <person name="Lapoint R."/>
            <person name="Lazzaro B.P."/>
            <person name="Lee S.J."/>
            <person name="Levesque L."/>
            <person name="Li R."/>
            <person name="Lin C.F."/>
            <person name="Lin M.F."/>
            <person name="Lindblad-Toh K."/>
            <person name="Llopart A."/>
            <person name="Long M."/>
            <person name="Low L."/>
            <person name="Lozovsky E."/>
            <person name="Lu J."/>
            <person name="Luo M."/>
            <person name="Machado C.A."/>
            <person name="Makalowski W."/>
            <person name="Marzo M."/>
            <person name="Matsuda M."/>
            <person name="Matzkin L."/>
            <person name="McAllister B."/>
            <person name="McBride C.S."/>
            <person name="McKernan B."/>
            <person name="McKernan K."/>
            <person name="Mendez-Lago M."/>
            <person name="Minx P."/>
            <person name="Mollenhauer M.U."/>
            <person name="Montooth K."/>
            <person name="Mount S.M."/>
            <person name="Mu X."/>
            <person name="Myers E."/>
            <person name="Negre B."/>
            <person name="Newfeld S."/>
            <person name="Nielsen R."/>
            <person name="Noor M.A."/>
            <person name="O'Grady P."/>
            <person name="Pachter L."/>
            <person name="Papaceit M."/>
            <person name="Parisi M.J."/>
            <person name="Parisi M."/>
            <person name="Parts L."/>
            <person name="Pedersen J.S."/>
            <person name="Pesole G."/>
            <person name="Phillippy A.M."/>
            <person name="Ponting C.P."/>
            <person name="Pop M."/>
            <person name="Porcelli D."/>
            <person name="Powell J.R."/>
            <person name="Prohaska S."/>
            <person name="Pruitt K."/>
            <person name="Puig M."/>
            <person name="Quesneville H."/>
            <person name="Ram K.R."/>
            <person name="Rand D."/>
            <person name="Rasmussen M.D."/>
            <person name="Reed L.K."/>
            <person name="Reenan R."/>
            <person name="Reily A."/>
            <person name="Remington K.A."/>
            <person name="Rieger T.T."/>
            <person name="Ritchie M.G."/>
            <person name="Robin C."/>
            <person name="Rogers Y.H."/>
            <person name="Rohde C."/>
            <person name="Rozas J."/>
            <person name="Rubenfield M.J."/>
            <person name="Ruiz A."/>
            <person name="Russo S."/>
            <person name="Salzberg S.L."/>
            <person name="Sanchez-Gracia A."/>
            <person name="Saranga D.J."/>
            <person name="Sato H."/>
            <person name="Schaeffer S.W."/>
            <person name="Schatz M.C."/>
            <person name="Schlenke T."/>
            <person name="Schwartz R."/>
            <person name="Segarra C."/>
            <person name="Singh R.S."/>
            <person name="Sirot L."/>
            <person name="Sirota M."/>
            <person name="Sisneros N.B."/>
            <person name="Smith C.D."/>
            <person name="Smith T.F."/>
            <person name="Spieth J."/>
            <person name="Stage D.E."/>
            <person name="Stark A."/>
            <person name="Stephan W."/>
            <person name="Strausberg R.L."/>
            <person name="Strempel S."/>
            <person name="Sturgill D."/>
            <person name="Sutton G."/>
            <person name="Sutton G.G."/>
            <person name="Tao W."/>
            <person name="Teichmann S."/>
            <person name="Tobari Y.N."/>
            <person name="Tomimura Y."/>
            <person name="Tsolas J.M."/>
            <person name="Valente V.L."/>
            <person name="Venter E."/>
            <person name="Venter J.C."/>
            <person name="Vicario S."/>
            <person name="Vieira F.G."/>
            <person name="Vilella A.J."/>
            <person name="Villasante A."/>
            <person name="Walenz B."/>
            <person name="Wang J."/>
            <person name="Wasserman M."/>
            <person name="Watts T."/>
            <person name="Wilson D."/>
            <person name="Wilson R.K."/>
            <person name="Wing R.A."/>
            <person name="Wolfner M.F."/>
            <person name="Wong A."/>
            <person name="Wong G.K."/>
            <person name="Wu C.I."/>
            <person name="Wu G."/>
            <person name="Yamamoto D."/>
            <person name="Yang H.P."/>
            <person name="Yang S.P."/>
            <person name="Yorke J.A."/>
            <person name="Yoshida K."/>
            <person name="Zdobnov E."/>
            <person name="Zhang P."/>
            <person name="Zhang Y."/>
            <person name="Zimin A.V."/>
            <person name="Baldwin J."/>
            <person name="Abdouelleil A."/>
            <person name="Abdulkadir J."/>
            <person name="Abebe A."/>
            <person name="Abera B."/>
            <person name="Abreu J."/>
            <person name="Acer S.C."/>
            <person name="Aftuck L."/>
            <person name="Alexander A."/>
            <person name="An P."/>
            <person name="Anderson E."/>
            <person name="Anderson S."/>
            <person name="Arachi H."/>
            <person name="Azer M."/>
            <person name="Bachantsang P."/>
            <person name="Barry A."/>
            <person name="Bayul T."/>
            <person name="Berlin A."/>
            <person name="Bessette D."/>
            <person name="Bloom T."/>
            <person name="Blye J."/>
            <person name="Boguslavskiy L."/>
            <person name="Bonnet C."/>
            <person name="Boukhgalter B."/>
            <person name="Bourzgui I."/>
            <person name="Brown A."/>
            <person name="Cahill P."/>
            <person name="Channer S."/>
            <person name="Cheshatsang Y."/>
            <person name="Chuda L."/>
            <person name="Citroen M."/>
            <person name="Collymore A."/>
            <person name="Cooke P."/>
            <person name="Costello M."/>
            <person name="D'Aco K."/>
            <person name="Daza R."/>
            <person name="De Haan G."/>
            <person name="DeGray S."/>
            <person name="DeMaso C."/>
            <person name="Dhargay N."/>
            <person name="Dooley K."/>
            <person name="Dooley E."/>
            <person name="Doricent M."/>
            <person name="Dorje P."/>
            <person name="Dorjee K."/>
            <person name="Dupes A."/>
            <person name="Elong R."/>
            <person name="Falk J."/>
            <person name="Farina A."/>
            <person name="Faro S."/>
            <person name="Ferguson D."/>
            <person name="Fisher S."/>
            <person name="Foley C.D."/>
            <person name="Franke A."/>
            <person name="Friedrich D."/>
            <person name="Gadbois L."/>
            <person name="Gearin G."/>
            <person name="Gearin C.R."/>
            <person name="Giannoukos G."/>
            <person name="Goode T."/>
            <person name="Graham J."/>
            <person name="Grandbois E."/>
            <person name="Grewal S."/>
            <person name="Gyaltsen K."/>
            <person name="Hafez N."/>
            <person name="Hagos B."/>
            <person name="Hall J."/>
            <person name="Henson C."/>
            <person name="Hollinger A."/>
            <person name="Honan T."/>
            <person name="Huard M.D."/>
            <person name="Hughes L."/>
            <person name="Hurhula B."/>
            <person name="Husby M.E."/>
            <person name="Kamat A."/>
            <person name="Kanga B."/>
            <person name="Kashin S."/>
            <person name="Khazanovich D."/>
            <person name="Kisner P."/>
            <person name="Lance K."/>
            <person name="Lara M."/>
            <person name="Lee W."/>
            <person name="Lennon N."/>
            <person name="Letendre F."/>
            <person name="LeVine R."/>
            <person name="Lipovsky A."/>
            <person name="Liu X."/>
            <person name="Liu J."/>
            <person name="Liu S."/>
            <person name="Lokyitsang T."/>
            <person name="Lokyitsang Y."/>
            <person name="Lubonja R."/>
            <person name="Lui A."/>
            <person name="MacDonald P."/>
            <person name="Magnisalis V."/>
            <person name="Maru K."/>
            <person name="Matthews C."/>
            <person name="McCusker W."/>
            <person name="McDonough S."/>
            <person name="Mehta T."/>
            <person name="Meldrim J."/>
            <person name="Meneus L."/>
            <person name="Mihai O."/>
            <person name="Mihalev A."/>
            <person name="Mihova T."/>
            <person name="Mittelman R."/>
            <person name="Mlenga V."/>
            <person name="Montmayeur A."/>
            <person name="Mulrain L."/>
            <person name="Navidi A."/>
            <person name="Naylor J."/>
            <person name="Negash T."/>
            <person name="Nguyen T."/>
            <person name="Nguyen N."/>
            <person name="Nicol R."/>
            <person name="Norbu C."/>
            <person name="Norbu N."/>
            <person name="Novod N."/>
            <person name="O'Neill B."/>
            <person name="Osman S."/>
            <person name="Markiewicz E."/>
            <person name="Oyono O.L."/>
            <person name="Patti C."/>
            <person name="Phunkhang P."/>
            <person name="Pierre F."/>
            <person name="Priest M."/>
            <person name="Raghuraman S."/>
            <person name="Rege F."/>
            <person name="Reyes R."/>
            <person name="Rise C."/>
            <person name="Rogov P."/>
            <person name="Ross K."/>
            <person name="Ryan E."/>
            <person name="Settipalli S."/>
            <person name="Shea T."/>
            <person name="Sherpa N."/>
            <person name="Shi L."/>
            <person name="Shih D."/>
            <person name="Sparrow T."/>
            <person name="Spaulding J."/>
            <person name="Stalker J."/>
            <person name="Stange-Thomann N."/>
            <person name="Stavropoulos S."/>
            <person name="Stone C."/>
            <person name="Strader C."/>
            <person name="Tesfaye S."/>
            <person name="Thomson T."/>
            <person name="Thoulutsang Y."/>
            <person name="Thoulutsang D."/>
            <person name="Topham K."/>
            <person name="Topping I."/>
            <person name="Tsamla T."/>
            <person name="Vassiliev H."/>
            <person name="Vo A."/>
            <person name="Wangchuk T."/>
            <person name="Wangdi T."/>
            <person name="Weiand M."/>
            <person name="Wilkinson J."/>
            <person name="Wilson A."/>
            <person name="Yadav S."/>
            <person name="Young G."/>
            <person name="Yu Q."/>
            <person name="Zembek L."/>
            <person name="Zhong D."/>
            <person name="Zimmer A."/>
            <person name="Zwirko Z."/>
            <person name="Jaffe D.B."/>
            <person name="Alvarez P."/>
            <person name="Brockman W."/>
            <person name="Butler J."/>
            <person name="Chin C."/>
            <person name="Gnerre S."/>
            <person name="Grabherr M."/>
            <person name="Kleber M."/>
            <person name="Mauceli E."/>
            <person name="MacCallum I."/>
        </authorList>
    </citation>
    <scope>NUCLEOTIDE SEQUENCE [LARGE SCALE GENOMIC DNA]</scope>
    <source>
        <strain evidence="4">Tai18E2 / Tucson 14021-0261.01</strain>
    </source>
</reference>
<reference evidence="3 4" key="2">
    <citation type="journal article" date="2007" name="PLoS Biol.">
        <title>Principles of genome evolution in the Drosophila melanogaster species group.</title>
        <authorList>
            <person name="Ranz J.M."/>
            <person name="Maurin D."/>
            <person name="Chan Y.S."/>
            <person name="von Grotthuss M."/>
            <person name="Hillier L.W."/>
            <person name="Roote J."/>
            <person name="Ashburner M."/>
            <person name="Bergman C.M."/>
        </authorList>
    </citation>
    <scope>NUCLEOTIDE SEQUENCE [LARGE SCALE GENOMIC DNA]</scope>
    <source>
        <strain evidence="4">Tai18E2 / Tucson 14021-0261.01</strain>
    </source>
</reference>
<name>A0A0R1EA64_DROYA</name>
<proteinExistence type="predicted"/>
<keyword evidence="2" id="KW-1133">Transmembrane helix</keyword>
<sequence length="112" mass="12346">MLAELNFGRVPALFLPIHPPQKPDGTGQAATTTTTATTSGLEPPTQHHCPTIVRVRPLLSFGLIPFGCVSRSRTFIYNFLLLCTGFCVVYILLYIQEIVGQRSVQTKKRASE</sequence>
<keyword evidence="2" id="KW-0812">Transmembrane</keyword>
<evidence type="ECO:0000256" key="2">
    <source>
        <dbReference type="SAM" id="Phobius"/>
    </source>
</evidence>